<evidence type="ECO:0000256" key="1">
    <source>
        <dbReference type="ARBA" id="ARBA00000189"/>
    </source>
</evidence>
<sequence length="110" mass="12211">MDPTLAQQLRKRCPAPSNSTTGADPTVQLDVITPNRLDNKYYVNLKNYRGLLTSDQTLWTSPSTARMVRSNAIHGANWARNFAAAMVKMGSIEVMTGTQGEIRKNCRIVN</sequence>
<comment type="cofactor">
    <cofactor evidence="2">
        <name>Ca(2+)</name>
        <dbReference type="ChEBI" id="CHEBI:29108"/>
    </cofactor>
</comment>
<keyword evidence="5" id="KW-0575">Peroxidase</keyword>
<dbReference type="PANTHER" id="PTHR31517">
    <property type="match status" value="1"/>
</dbReference>
<comment type="caution">
    <text evidence="13">The sequence shown here is derived from an EMBL/GenBank/DDBJ whole genome shotgun (WGS) entry which is preliminary data.</text>
</comment>
<dbReference type="SUPFAM" id="SSF48113">
    <property type="entry name" value="Heme-dependent peroxidases"/>
    <property type="match status" value="1"/>
</dbReference>
<dbReference type="InterPro" id="IPR000823">
    <property type="entry name" value="Peroxidase_pln"/>
</dbReference>
<evidence type="ECO:0000313" key="14">
    <source>
        <dbReference type="Proteomes" id="UP000823775"/>
    </source>
</evidence>
<feature type="domain" description="Plant heme peroxidase family profile" evidence="12">
    <location>
        <begin position="1"/>
        <end position="110"/>
    </location>
</feature>
<dbReference type="EC" id="1.11.1.7" evidence="4"/>
<keyword evidence="6" id="KW-0349">Heme</keyword>
<dbReference type="PROSITE" id="PS50873">
    <property type="entry name" value="PEROXIDASE_4"/>
    <property type="match status" value="1"/>
</dbReference>
<dbReference type="InterPro" id="IPR010255">
    <property type="entry name" value="Haem_peroxidase_sf"/>
</dbReference>
<evidence type="ECO:0000256" key="10">
    <source>
        <dbReference type="RuleBase" id="RU004241"/>
    </source>
</evidence>
<dbReference type="Proteomes" id="UP000823775">
    <property type="component" value="Unassembled WGS sequence"/>
</dbReference>
<keyword evidence="7" id="KW-0479">Metal-binding</keyword>
<protein>
    <recommendedName>
        <fullName evidence="4">peroxidase</fullName>
        <ecNumber evidence="4">1.11.1.7</ecNumber>
    </recommendedName>
</protein>
<evidence type="ECO:0000256" key="8">
    <source>
        <dbReference type="ARBA" id="ARBA00023002"/>
    </source>
</evidence>
<evidence type="ECO:0000256" key="5">
    <source>
        <dbReference type="ARBA" id="ARBA00022559"/>
    </source>
</evidence>
<dbReference type="PRINTS" id="PR00461">
    <property type="entry name" value="PLPEROXIDASE"/>
</dbReference>
<comment type="catalytic activity">
    <reaction evidence="1">
        <text>2 a phenolic donor + H2O2 = 2 a phenolic radical donor + 2 H2O</text>
        <dbReference type="Rhea" id="RHEA:56136"/>
        <dbReference type="ChEBI" id="CHEBI:15377"/>
        <dbReference type="ChEBI" id="CHEBI:16240"/>
        <dbReference type="ChEBI" id="CHEBI:139520"/>
        <dbReference type="ChEBI" id="CHEBI:139521"/>
        <dbReference type="EC" id="1.11.1.7"/>
    </reaction>
</comment>
<comment type="cofactor">
    <cofactor evidence="3">
        <name>heme b</name>
        <dbReference type="ChEBI" id="CHEBI:60344"/>
    </cofactor>
</comment>
<feature type="region of interest" description="Disordered" evidence="11">
    <location>
        <begin position="1"/>
        <end position="26"/>
    </location>
</feature>
<comment type="similarity">
    <text evidence="10">Belongs to the peroxidase family.</text>
</comment>
<keyword evidence="8" id="KW-0560">Oxidoreductase</keyword>
<dbReference type="Gene3D" id="1.10.420.10">
    <property type="entry name" value="Peroxidase, domain 2"/>
    <property type="match status" value="1"/>
</dbReference>
<keyword evidence="9" id="KW-0408">Iron</keyword>
<accession>A0ABS8S0D4</accession>
<gene>
    <name evidence="13" type="ORF">HAX54_010933</name>
</gene>
<dbReference type="InterPro" id="IPR002016">
    <property type="entry name" value="Haem_peroxidase"/>
</dbReference>
<evidence type="ECO:0000259" key="12">
    <source>
        <dbReference type="PROSITE" id="PS50873"/>
    </source>
</evidence>
<proteinExistence type="inferred from homology"/>
<dbReference type="EMBL" id="JACEIK010000161">
    <property type="protein sequence ID" value="MCD7451314.1"/>
    <property type="molecule type" value="Genomic_DNA"/>
</dbReference>
<dbReference type="Pfam" id="PF00141">
    <property type="entry name" value="peroxidase"/>
    <property type="match status" value="1"/>
</dbReference>
<evidence type="ECO:0000256" key="2">
    <source>
        <dbReference type="ARBA" id="ARBA00001913"/>
    </source>
</evidence>
<evidence type="ECO:0000256" key="3">
    <source>
        <dbReference type="ARBA" id="ARBA00001970"/>
    </source>
</evidence>
<evidence type="ECO:0000256" key="4">
    <source>
        <dbReference type="ARBA" id="ARBA00012313"/>
    </source>
</evidence>
<organism evidence="13 14">
    <name type="scientific">Datura stramonium</name>
    <name type="common">Jimsonweed</name>
    <name type="synonym">Common thornapple</name>
    <dbReference type="NCBI Taxonomy" id="4076"/>
    <lineage>
        <taxon>Eukaryota</taxon>
        <taxon>Viridiplantae</taxon>
        <taxon>Streptophyta</taxon>
        <taxon>Embryophyta</taxon>
        <taxon>Tracheophyta</taxon>
        <taxon>Spermatophyta</taxon>
        <taxon>Magnoliopsida</taxon>
        <taxon>eudicotyledons</taxon>
        <taxon>Gunneridae</taxon>
        <taxon>Pentapetalae</taxon>
        <taxon>asterids</taxon>
        <taxon>lamiids</taxon>
        <taxon>Solanales</taxon>
        <taxon>Solanaceae</taxon>
        <taxon>Solanoideae</taxon>
        <taxon>Datureae</taxon>
        <taxon>Datura</taxon>
    </lineage>
</organism>
<dbReference type="PANTHER" id="PTHR31517:SF51">
    <property type="entry name" value="PEROXIDASE 55"/>
    <property type="match status" value="1"/>
</dbReference>
<evidence type="ECO:0000256" key="11">
    <source>
        <dbReference type="SAM" id="MobiDB-lite"/>
    </source>
</evidence>
<reference evidence="13 14" key="1">
    <citation type="journal article" date="2021" name="BMC Genomics">
        <title>Datura genome reveals duplications of psychoactive alkaloid biosynthetic genes and high mutation rate following tissue culture.</title>
        <authorList>
            <person name="Rajewski A."/>
            <person name="Carter-House D."/>
            <person name="Stajich J."/>
            <person name="Litt A."/>
        </authorList>
    </citation>
    <scope>NUCLEOTIDE SEQUENCE [LARGE SCALE GENOMIC DNA]</scope>
    <source>
        <strain evidence="13">AR-01</strain>
    </source>
</reference>
<evidence type="ECO:0000256" key="6">
    <source>
        <dbReference type="ARBA" id="ARBA00022617"/>
    </source>
</evidence>
<keyword evidence="14" id="KW-1185">Reference proteome</keyword>
<dbReference type="Gene3D" id="1.10.520.10">
    <property type="match status" value="1"/>
</dbReference>
<evidence type="ECO:0000256" key="7">
    <source>
        <dbReference type="ARBA" id="ARBA00022723"/>
    </source>
</evidence>
<name>A0ABS8S0D4_DATST</name>
<evidence type="ECO:0000313" key="13">
    <source>
        <dbReference type="EMBL" id="MCD7451314.1"/>
    </source>
</evidence>
<evidence type="ECO:0000256" key="9">
    <source>
        <dbReference type="ARBA" id="ARBA00023004"/>
    </source>
</evidence>